<evidence type="ECO:0000313" key="11">
    <source>
        <dbReference type="Proteomes" id="UP000317010"/>
    </source>
</evidence>
<comment type="similarity">
    <text evidence="2">Belongs to the glycosyl hydrolase 20 family.</text>
</comment>
<evidence type="ECO:0000256" key="4">
    <source>
        <dbReference type="ARBA" id="ARBA00022801"/>
    </source>
</evidence>
<evidence type="ECO:0000256" key="1">
    <source>
        <dbReference type="ARBA" id="ARBA00001231"/>
    </source>
</evidence>
<dbReference type="PANTHER" id="PTHR22600">
    <property type="entry name" value="BETA-HEXOSAMINIDASE"/>
    <property type="match status" value="1"/>
</dbReference>
<dbReference type="Proteomes" id="UP000317010">
    <property type="component" value="Unassembled WGS sequence"/>
</dbReference>
<evidence type="ECO:0000256" key="5">
    <source>
        <dbReference type="ARBA" id="ARBA00023295"/>
    </source>
</evidence>
<dbReference type="GO" id="GO:0030203">
    <property type="term" value="P:glycosaminoglycan metabolic process"/>
    <property type="evidence" value="ECO:0007669"/>
    <property type="project" value="TreeGrafter"/>
</dbReference>
<proteinExistence type="inferred from homology"/>
<protein>
    <recommendedName>
        <fullName evidence="3">beta-N-acetylhexosaminidase</fullName>
        <ecNumber evidence="3">3.2.1.52</ecNumber>
    </recommendedName>
</protein>
<evidence type="ECO:0000256" key="2">
    <source>
        <dbReference type="ARBA" id="ARBA00006285"/>
    </source>
</evidence>
<evidence type="ECO:0000256" key="3">
    <source>
        <dbReference type="ARBA" id="ARBA00012663"/>
    </source>
</evidence>
<dbReference type="InterPro" id="IPR025705">
    <property type="entry name" value="Beta_hexosaminidase_sua/sub"/>
</dbReference>
<dbReference type="PRINTS" id="PR00738">
    <property type="entry name" value="GLHYDRLASE20"/>
</dbReference>
<dbReference type="GO" id="GO:0004563">
    <property type="term" value="F:beta-N-acetylhexosaminidase activity"/>
    <property type="evidence" value="ECO:0007669"/>
    <property type="project" value="UniProtKB-EC"/>
</dbReference>
<feature type="compositionally biased region" description="Basic residues" evidence="7">
    <location>
        <begin position="585"/>
        <end position="601"/>
    </location>
</feature>
<dbReference type="AlphaFoldDB" id="A0A562TNI9"/>
<dbReference type="Gene3D" id="3.30.379.10">
    <property type="entry name" value="Chitobiase/beta-hexosaminidase domain 2-like"/>
    <property type="match status" value="1"/>
</dbReference>
<feature type="domain" description="Beta-hexosaminidase bacterial type N-terminal" evidence="9">
    <location>
        <begin position="54"/>
        <end position="178"/>
    </location>
</feature>
<comment type="catalytic activity">
    <reaction evidence="1">
        <text>Hydrolysis of terminal non-reducing N-acetyl-D-hexosamine residues in N-acetyl-beta-D-hexosaminides.</text>
        <dbReference type="EC" id="3.2.1.52"/>
    </reaction>
</comment>
<name>A0A562TNI9_9SPHI</name>
<feature type="region of interest" description="Disordered" evidence="7">
    <location>
        <begin position="570"/>
        <end position="601"/>
    </location>
</feature>
<evidence type="ECO:0000256" key="7">
    <source>
        <dbReference type="SAM" id="MobiDB-lite"/>
    </source>
</evidence>
<sequence length="601" mass="68730">MDTKYTSLAERFLWFSFIRNGIIKQLFARNSRSSMKFVLLLSLCLPRILSAQSIDIIPLPNSFKLVEGAFHLNGNTIIGMNSDQLLPQAHYLQTELQKADGLLVAVDPNEVKALIDLQMVKGDSIAGAYSLKIEPQHITIKATDNEGIFYGIVSLLQLIRQQPPGNDLILQGCEIADAPRYQWRGFMLDEARHFFGKEKVKQLLDWMAFYKLNKLHWHLTDASGWRIEIKKYPKLTSVGAVGNHTDSLAEAKYYTQEDIKEIVAYARERFITVIPEVDMPGHATAANKAYPEFSGGVTPKYPNFTFDPANENVYPFLADVLKEINTLFPGNMIHLGGDEVAYGMQAWAGRPAITEMLTKNNFTSLADLEHYFFKRLADTVMKLDDKVLCWDEATETDLPPGKTIVFWWRQNIPASLQLALQKKYQVVLCPRLPLYFDFVQDKDHLSGRKWNGSFNSESEVYNFPDKQMPAEVLKSNQILGMQANLWTETLGSDKRLDFMIYPRIAALAEAAWTDSVSKNEASFNERLKTHFLLYDKAGIYYYNPFNPSFHPEAIDFALRIIVPRIRERHHHEHGGHHHSSEGSRKEHHHSKGKRRHRGEGQ</sequence>
<feature type="domain" description="Glycoside hydrolase family 20 catalytic" evidence="8">
    <location>
        <begin position="181"/>
        <end position="514"/>
    </location>
</feature>
<dbReference type="EC" id="3.2.1.52" evidence="3"/>
<feature type="active site" description="Proton donor" evidence="6">
    <location>
        <position position="339"/>
    </location>
</feature>
<dbReference type="GO" id="GO:0016020">
    <property type="term" value="C:membrane"/>
    <property type="evidence" value="ECO:0007669"/>
    <property type="project" value="TreeGrafter"/>
</dbReference>
<comment type="caution">
    <text evidence="10">The sequence shown here is derived from an EMBL/GenBank/DDBJ whole genome shotgun (WGS) entry which is preliminary data.</text>
</comment>
<reference evidence="10 11" key="1">
    <citation type="submission" date="2019-07" db="EMBL/GenBank/DDBJ databases">
        <title>Genomic Encyclopedia of Archaeal and Bacterial Type Strains, Phase II (KMG-II): from individual species to whole genera.</title>
        <authorList>
            <person name="Goeker M."/>
        </authorList>
    </citation>
    <scope>NUCLEOTIDE SEQUENCE [LARGE SCALE GENOMIC DNA]</scope>
    <source>
        <strain evidence="10 11">ATCC BAA-1854</strain>
    </source>
</reference>
<dbReference type="Gene3D" id="3.20.20.80">
    <property type="entry name" value="Glycosidases"/>
    <property type="match status" value="1"/>
</dbReference>
<evidence type="ECO:0000259" key="8">
    <source>
        <dbReference type="Pfam" id="PF00728"/>
    </source>
</evidence>
<dbReference type="Pfam" id="PF00728">
    <property type="entry name" value="Glyco_hydro_20"/>
    <property type="match status" value="1"/>
</dbReference>
<accession>A0A562TNI9</accession>
<evidence type="ECO:0000313" key="10">
    <source>
        <dbReference type="EMBL" id="TWI94380.1"/>
    </source>
</evidence>
<dbReference type="SUPFAM" id="SSF51445">
    <property type="entry name" value="(Trans)glycosidases"/>
    <property type="match status" value="1"/>
</dbReference>
<dbReference type="GO" id="GO:0005975">
    <property type="term" value="P:carbohydrate metabolic process"/>
    <property type="evidence" value="ECO:0007669"/>
    <property type="project" value="InterPro"/>
</dbReference>
<dbReference type="InterPro" id="IPR017853">
    <property type="entry name" value="GH"/>
</dbReference>
<dbReference type="SUPFAM" id="SSF55545">
    <property type="entry name" value="beta-N-acetylhexosaminidase-like domain"/>
    <property type="match status" value="1"/>
</dbReference>
<dbReference type="InterPro" id="IPR015882">
    <property type="entry name" value="HEX_bac_N"/>
</dbReference>
<evidence type="ECO:0000259" key="9">
    <source>
        <dbReference type="Pfam" id="PF02838"/>
    </source>
</evidence>
<keyword evidence="11" id="KW-1185">Reference proteome</keyword>
<dbReference type="CDD" id="cd06563">
    <property type="entry name" value="GH20_chitobiase-like"/>
    <property type="match status" value="1"/>
</dbReference>
<evidence type="ECO:0000256" key="6">
    <source>
        <dbReference type="PIRSR" id="PIRSR625705-1"/>
    </source>
</evidence>
<dbReference type="Pfam" id="PF02838">
    <property type="entry name" value="Glyco_hydro_20b"/>
    <property type="match status" value="1"/>
</dbReference>
<dbReference type="EMBL" id="VLLI01000020">
    <property type="protein sequence ID" value="TWI94380.1"/>
    <property type="molecule type" value="Genomic_DNA"/>
</dbReference>
<dbReference type="PANTHER" id="PTHR22600:SF57">
    <property type="entry name" value="BETA-N-ACETYLHEXOSAMINIDASE"/>
    <property type="match status" value="1"/>
</dbReference>
<dbReference type="InterPro" id="IPR029018">
    <property type="entry name" value="Hex-like_dom2"/>
</dbReference>
<dbReference type="InterPro" id="IPR015883">
    <property type="entry name" value="Glyco_hydro_20_cat"/>
</dbReference>
<keyword evidence="5" id="KW-0326">Glycosidase</keyword>
<gene>
    <name evidence="10" type="ORF">JN11_04771</name>
</gene>
<keyword evidence="4" id="KW-0378">Hydrolase</keyword>
<organism evidence="10 11">
    <name type="scientific">Mucilaginibacter frigoritolerans</name>
    <dbReference type="NCBI Taxonomy" id="652788"/>
    <lineage>
        <taxon>Bacteria</taxon>
        <taxon>Pseudomonadati</taxon>
        <taxon>Bacteroidota</taxon>
        <taxon>Sphingobacteriia</taxon>
        <taxon>Sphingobacteriales</taxon>
        <taxon>Sphingobacteriaceae</taxon>
        <taxon>Mucilaginibacter</taxon>
    </lineage>
</organism>